<evidence type="ECO:0000256" key="1">
    <source>
        <dbReference type="PIRNR" id="PIRNR018571"/>
    </source>
</evidence>
<comment type="subcellular location">
    <subcellularLocation>
        <location evidence="1">Cell membrane</location>
    </subcellularLocation>
</comment>
<evidence type="ECO:0000256" key="2">
    <source>
        <dbReference type="PIRSR" id="PIRSR018571-1"/>
    </source>
</evidence>
<feature type="active site" evidence="2">
    <location>
        <position position="176"/>
    </location>
</feature>
<feature type="transmembrane region" description="Helical" evidence="3">
    <location>
        <begin position="121"/>
        <end position="141"/>
    </location>
</feature>
<keyword evidence="1" id="KW-0064">Aspartyl protease</keyword>
<evidence type="ECO:0000256" key="3">
    <source>
        <dbReference type="SAM" id="Phobius"/>
    </source>
</evidence>
<protein>
    <recommendedName>
        <fullName evidence="1">Sporulation sigma-E factor-processing peptidase</fullName>
        <ecNumber evidence="1">3.4.23.-</ecNumber>
    </recommendedName>
    <alternativeName>
        <fullName evidence="1">Membrane-associated aspartic protease</fullName>
    </alternativeName>
    <alternativeName>
        <fullName evidence="1">Stage II sporulation protein GA</fullName>
    </alternativeName>
</protein>
<proteinExistence type="inferred from homology"/>
<keyword evidence="1" id="KW-0749">Sporulation</keyword>
<dbReference type="InterPro" id="IPR005081">
    <property type="entry name" value="SpoIIGA"/>
</dbReference>
<accession>A0A926IFV4</accession>
<keyword evidence="1 3" id="KW-0472">Membrane</keyword>
<dbReference type="Pfam" id="PF03419">
    <property type="entry name" value="Peptidase_U4"/>
    <property type="match status" value="1"/>
</dbReference>
<dbReference type="PIRSF" id="PIRSF018571">
    <property type="entry name" value="SpoIIGA"/>
    <property type="match status" value="1"/>
</dbReference>
<keyword evidence="1" id="KW-1003">Cell membrane</keyword>
<keyword evidence="3" id="KW-1133">Transmembrane helix</keyword>
<dbReference type="GO" id="GO:0030436">
    <property type="term" value="P:asexual sporulation"/>
    <property type="evidence" value="ECO:0007669"/>
    <property type="project" value="InterPro"/>
</dbReference>
<dbReference type="GO" id="GO:0005886">
    <property type="term" value="C:plasma membrane"/>
    <property type="evidence" value="ECO:0007669"/>
    <property type="project" value="UniProtKB-SubCell"/>
</dbReference>
<dbReference type="Proteomes" id="UP000623678">
    <property type="component" value="Unassembled WGS sequence"/>
</dbReference>
<name>A0A926IFV4_9FIRM</name>
<feature type="transmembrane region" description="Helical" evidence="3">
    <location>
        <begin position="36"/>
        <end position="55"/>
    </location>
</feature>
<feature type="transmembrane region" description="Helical" evidence="3">
    <location>
        <begin position="6"/>
        <end position="24"/>
    </location>
</feature>
<keyword evidence="1" id="KW-0645">Protease</keyword>
<dbReference type="GO" id="GO:0030435">
    <property type="term" value="P:sporulation resulting in formation of a cellular spore"/>
    <property type="evidence" value="ECO:0007669"/>
    <property type="project" value="UniProtKB-KW"/>
</dbReference>
<comment type="function">
    <text evidence="1">Probable aspartic protease that is responsible for the proteolytic cleavage of the RNA polymerase sigma E factor (SigE/spoIIGB) to yield the active peptide in the mother cell during sporulation. Responds to a signal from the forespore that is triggered by the extracellular signal protein SpoIIR.</text>
</comment>
<keyword evidence="5" id="KW-1185">Reference proteome</keyword>
<gene>
    <name evidence="4" type="ORF">H8705_01290</name>
</gene>
<sequence>MPVYADVLVVVNFVVNLFILMAVGKIAGAITTRKRLWIGAFIGAISSLIIFIPLPGFFLQFLYKILVAAAMTAAAFGCKPYKKFAGRLFVTFAVSFIFAGLMLAVWFLFSPAGMLFYNGIVYFHISALTLILTTTAAYLIVTLIERLFFSRINEKQLYDITIVVNGKALSTKALADTGSNLKEPFSGAPVVICDRMLAQKITPQEKEKFRVIPCLTVTGEGLLEGFRPDYIEIAGENINIKTSDVYIAISREKIVGEYQALLNPQILKLGATG</sequence>
<dbReference type="EC" id="3.4.23.-" evidence="1"/>
<keyword evidence="3" id="KW-0812">Transmembrane</keyword>
<comment type="caution">
    <text evidence="4">The sequence shown here is derived from an EMBL/GenBank/DDBJ whole genome shotgun (WGS) entry which is preliminary data.</text>
</comment>
<comment type="similarity">
    <text evidence="1">Belongs to the peptidase U4 family.</text>
</comment>
<evidence type="ECO:0000313" key="5">
    <source>
        <dbReference type="Proteomes" id="UP000623678"/>
    </source>
</evidence>
<dbReference type="RefSeq" id="WP_262394069.1">
    <property type="nucleotide sequence ID" value="NZ_JACRTD010000001.1"/>
</dbReference>
<feature type="transmembrane region" description="Helical" evidence="3">
    <location>
        <begin position="61"/>
        <end position="81"/>
    </location>
</feature>
<organism evidence="4 5">
    <name type="scientific">Youxingia wuxianensis</name>
    <dbReference type="NCBI Taxonomy" id="2763678"/>
    <lineage>
        <taxon>Bacteria</taxon>
        <taxon>Bacillati</taxon>
        <taxon>Bacillota</taxon>
        <taxon>Clostridia</taxon>
        <taxon>Eubacteriales</taxon>
        <taxon>Oscillospiraceae</taxon>
        <taxon>Youxingia</taxon>
    </lineage>
</organism>
<reference evidence="4" key="1">
    <citation type="submission" date="2020-08" db="EMBL/GenBank/DDBJ databases">
        <title>Genome public.</title>
        <authorList>
            <person name="Liu C."/>
            <person name="Sun Q."/>
        </authorList>
    </citation>
    <scope>NUCLEOTIDE SEQUENCE</scope>
    <source>
        <strain evidence="4">NSJ-64</strain>
    </source>
</reference>
<feature type="transmembrane region" description="Helical" evidence="3">
    <location>
        <begin position="88"/>
        <end position="109"/>
    </location>
</feature>
<keyword evidence="1" id="KW-0378">Hydrolase</keyword>
<dbReference type="GO" id="GO:0006508">
    <property type="term" value="P:proteolysis"/>
    <property type="evidence" value="ECO:0007669"/>
    <property type="project" value="UniProtKB-KW"/>
</dbReference>
<dbReference type="AlphaFoldDB" id="A0A926IFV4"/>
<dbReference type="GO" id="GO:0004190">
    <property type="term" value="F:aspartic-type endopeptidase activity"/>
    <property type="evidence" value="ECO:0007669"/>
    <property type="project" value="UniProtKB-KW"/>
</dbReference>
<evidence type="ECO:0000313" key="4">
    <source>
        <dbReference type="EMBL" id="MBC8584219.1"/>
    </source>
</evidence>
<dbReference type="EMBL" id="JACRTD010000001">
    <property type="protein sequence ID" value="MBC8584219.1"/>
    <property type="molecule type" value="Genomic_DNA"/>
</dbReference>